<dbReference type="AlphaFoldDB" id="A0A6B3LUA5"/>
<dbReference type="PROSITE" id="PS50253">
    <property type="entry name" value="COX3"/>
    <property type="match status" value="1"/>
</dbReference>
<keyword evidence="10" id="KW-1185">Reference proteome</keyword>
<name>A0A6B3LUA5_9BACT</name>
<dbReference type="GO" id="GO:0019646">
    <property type="term" value="P:aerobic electron transport chain"/>
    <property type="evidence" value="ECO:0007669"/>
    <property type="project" value="InterPro"/>
</dbReference>
<evidence type="ECO:0000256" key="5">
    <source>
        <dbReference type="ARBA" id="ARBA00023136"/>
    </source>
</evidence>
<sequence length="208" mass="23923">MDSDKKNKVGQKQLSAFRQIERMHPIRMLLFLSMFGIGILFLVLLIAFVRTGGFGPELEQLPKFFSVSTVLLLFSSYTISRVPGIYKRDKLKKMTRYLGATLGLGLFFIAAQLMGWRELSAAGITFNSKAAGTYLYLISALHILHLVGGIIFLSFLFIKTAHMATDSVRTLIFIRDPYRRLQLAMMCSYWHFLDFMWLGLYLIFLFMF</sequence>
<feature type="transmembrane region" description="Helical" evidence="7">
    <location>
        <begin position="134"/>
        <end position="158"/>
    </location>
</feature>
<proteinExistence type="inferred from homology"/>
<dbReference type="InterPro" id="IPR013833">
    <property type="entry name" value="Cyt_c_oxidase_su3_a-hlx"/>
</dbReference>
<evidence type="ECO:0000256" key="1">
    <source>
        <dbReference type="ARBA" id="ARBA00004141"/>
    </source>
</evidence>
<feature type="transmembrane region" description="Helical" evidence="7">
    <location>
        <begin position="189"/>
        <end position="207"/>
    </location>
</feature>
<comment type="caution">
    <text evidence="9">The sequence shown here is derived from an EMBL/GenBank/DDBJ whole genome shotgun (WGS) entry which is preliminary data.</text>
</comment>
<feature type="domain" description="Heme-copper oxidase subunit III family profile" evidence="8">
    <location>
        <begin position="1"/>
        <end position="208"/>
    </location>
</feature>
<dbReference type="GO" id="GO:0004129">
    <property type="term" value="F:cytochrome-c oxidase activity"/>
    <property type="evidence" value="ECO:0007669"/>
    <property type="project" value="InterPro"/>
</dbReference>
<dbReference type="Gene3D" id="1.20.120.80">
    <property type="entry name" value="Cytochrome c oxidase, subunit III, four-helix bundle"/>
    <property type="match status" value="1"/>
</dbReference>
<dbReference type="InterPro" id="IPR024791">
    <property type="entry name" value="Cyt_c/ubiquinol_Oxase_su3"/>
</dbReference>
<evidence type="ECO:0000256" key="6">
    <source>
        <dbReference type="RuleBase" id="RU003376"/>
    </source>
</evidence>
<keyword evidence="3 6" id="KW-0812">Transmembrane</keyword>
<comment type="similarity">
    <text evidence="2 6">Belongs to the cytochrome c oxidase subunit 3 family.</text>
</comment>
<dbReference type="RefSeq" id="WP_163914546.1">
    <property type="nucleotide sequence ID" value="NZ_JAAGWD010000003.1"/>
</dbReference>
<dbReference type="EMBL" id="JAAGWD010000003">
    <property type="protein sequence ID" value="NEM97826.1"/>
    <property type="molecule type" value="Genomic_DNA"/>
</dbReference>
<dbReference type="PANTHER" id="PTHR11403">
    <property type="entry name" value="CYTOCHROME C OXIDASE SUBUNIT III"/>
    <property type="match status" value="1"/>
</dbReference>
<gene>
    <name evidence="9" type="ORF">GXP69_08985</name>
</gene>
<evidence type="ECO:0000256" key="7">
    <source>
        <dbReference type="SAM" id="Phobius"/>
    </source>
</evidence>
<dbReference type="Pfam" id="PF00510">
    <property type="entry name" value="COX3"/>
    <property type="match status" value="1"/>
</dbReference>
<keyword evidence="5 7" id="KW-0472">Membrane</keyword>
<dbReference type="PANTHER" id="PTHR11403:SF10">
    <property type="entry name" value="CYTOCHROME C OXIDASE"/>
    <property type="match status" value="1"/>
</dbReference>
<reference evidence="9 10" key="1">
    <citation type="submission" date="2020-02" db="EMBL/GenBank/DDBJ databases">
        <authorList>
            <person name="Kim M.K."/>
        </authorList>
    </citation>
    <scope>NUCLEOTIDE SEQUENCE [LARGE SCALE GENOMIC DNA]</scope>
    <source>
        <strain evidence="9 10">BT327</strain>
    </source>
</reference>
<dbReference type="Proteomes" id="UP000474777">
    <property type="component" value="Unassembled WGS sequence"/>
</dbReference>
<dbReference type="GO" id="GO:0005886">
    <property type="term" value="C:plasma membrane"/>
    <property type="evidence" value="ECO:0007669"/>
    <property type="project" value="UniProtKB-SubCell"/>
</dbReference>
<evidence type="ECO:0000256" key="2">
    <source>
        <dbReference type="ARBA" id="ARBA00010581"/>
    </source>
</evidence>
<evidence type="ECO:0000313" key="9">
    <source>
        <dbReference type="EMBL" id="NEM97826.1"/>
    </source>
</evidence>
<comment type="subcellular location">
    <subcellularLocation>
        <location evidence="6">Cell membrane</location>
        <topology evidence="6">Multi-pass membrane protein</topology>
    </subcellularLocation>
    <subcellularLocation>
        <location evidence="1">Membrane</location>
        <topology evidence="1">Multi-pass membrane protein</topology>
    </subcellularLocation>
</comment>
<feature type="transmembrane region" description="Helical" evidence="7">
    <location>
        <begin position="94"/>
        <end position="114"/>
    </location>
</feature>
<feature type="transmembrane region" description="Helical" evidence="7">
    <location>
        <begin position="61"/>
        <end position="82"/>
    </location>
</feature>
<evidence type="ECO:0000259" key="8">
    <source>
        <dbReference type="PROSITE" id="PS50253"/>
    </source>
</evidence>
<dbReference type="InterPro" id="IPR000298">
    <property type="entry name" value="Cyt_c_oxidase-like_su3"/>
</dbReference>
<organism evidence="9 10">
    <name type="scientific">Pontibacter burrus</name>
    <dbReference type="NCBI Taxonomy" id="2704466"/>
    <lineage>
        <taxon>Bacteria</taxon>
        <taxon>Pseudomonadati</taxon>
        <taxon>Bacteroidota</taxon>
        <taxon>Cytophagia</taxon>
        <taxon>Cytophagales</taxon>
        <taxon>Hymenobacteraceae</taxon>
        <taxon>Pontibacter</taxon>
    </lineage>
</organism>
<keyword evidence="4 7" id="KW-1133">Transmembrane helix</keyword>
<dbReference type="SUPFAM" id="SSF81452">
    <property type="entry name" value="Cytochrome c oxidase subunit III-like"/>
    <property type="match status" value="1"/>
</dbReference>
<dbReference type="InterPro" id="IPR035973">
    <property type="entry name" value="Cyt_c_oxidase_su3-like_sf"/>
</dbReference>
<evidence type="ECO:0000256" key="3">
    <source>
        <dbReference type="ARBA" id="ARBA00022692"/>
    </source>
</evidence>
<evidence type="ECO:0000313" key="10">
    <source>
        <dbReference type="Proteomes" id="UP000474777"/>
    </source>
</evidence>
<accession>A0A6B3LUA5</accession>
<feature type="transmembrane region" description="Helical" evidence="7">
    <location>
        <begin position="28"/>
        <end position="49"/>
    </location>
</feature>
<protein>
    <submittedName>
        <fullName evidence="9">Cytochrome c oxidase subunit III</fullName>
    </submittedName>
</protein>
<evidence type="ECO:0000256" key="4">
    <source>
        <dbReference type="ARBA" id="ARBA00022989"/>
    </source>
</evidence>